<accession>A0A7R9H7R7</accession>
<gene>
    <name evidence="2" type="ORF">TCEB3V08_LOCUS11168</name>
</gene>
<keyword evidence="1" id="KW-0812">Transmembrane</keyword>
<reference evidence="2" key="1">
    <citation type="submission" date="2020-11" db="EMBL/GenBank/DDBJ databases">
        <authorList>
            <person name="Tran Van P."/>
        </authorList>
    </citation>
    <scope>NUCLEOTIDE SEQUENCE</scope>
</reference>
<name>A0A7R9H7R7_TIMCR</name>
<proteinExistence type="predicted"/>
<sequence>MVSDSVVWGMGLDSLSGIGFLSDRGMGLDSLSGIGFLSGVVAVFSRNSRRIRPAHNLVEKSLCYSRYKLTVMRTAIGLRGYNNGSSGTFAEGKPSHTWSMQDHQFFGLGFLVLCTCVGAASVSRSLLSRPGVFVVVGSIESVAGSTAVGVRVMGISEGLNPGPQHRSLTPYP</sequence>
<dbReference type="EMBL" id="OC322543">
    <property type="protein sequence ID" value="CAD7411945.1"/>
    <property type="molecule type" value="Genomic_DNA"/>
</dbReference>
<keyword evidence="1" id="KW-0472">Membrane</keyword>
<feature type="transmembrane region" description="Helical" evidence="1">
    <location>
        <begin position="105"/>
        <end position="126"/>
    </location>
</feature>
<protein>
    <submittedName>
        <fullName evidence="2">Uncharacterized protein</fullName>
    </submittedName>
</protein>
<dbReference type="AlphaFoldDB" id="A0A7R9H7R7"/>
<evidence type="ECO:0000313" key="2">
    <source>
        <dbReference type="EMBL" id="CAD7411945.1"/>
    </source>
</evidence>
<organism evidence="2">
    <name type="scientific">Timema cristinae</name>
    <name type="common">Walking stick</name>
    <dbReference type="NCBI Taxonomy" id="61476"/>
    <lineage>
        <taxon>Eukaryota</taxon>
        <taxon>Metazoa</taxon>
        <taxon>Ecdysozoa</taxon>
        <taxon>Arthropoda</taxon>
        <taxon>Hexapoda</taxon>
        <taxon>Insecta</taxon>
        <taxon>Pterygota</taxon>
        <taxon>Neoptera</taxon>
        <taxon>Polyneoptera</taxon>
        <taxon>Phasmatodea</taxon>
        <taxon>Timematodea</taxon>
        <taxon>Timematoidea</taxon>
        <taxon>Timematidae</taxon>
        <taxon>Timema</taxon>
    </lineage>
</organism>
<feature type="transmembrane region" description="Helical" evidence="1">
    <location>
        <begin position="25"/>
        <end position="44"/>
    </location>
</feature>
<keyword evidence="1" id="KW-1133">Transmembrane helix</keyword>
<evidence type="ECO:0000256" key="1">
    <source>
        <dbReference type="SAM" id="Phobius"/>
    </source>
</evidence>